<dbReference type="Pfam" id="PF18603">
    <property type="entry name" value="LAL_C2"/>
    <property type="match status" value="1"/>
</dbReference>
<feature type="domain" description="ATP-grasp" evidence="5">
    <location>
        <begin position="119"/>
        <end position="313"/>
    </location>
</feature>
<comment type="caution">
    <text evidence="6">The sequence shown here is derived from an EMBL/GenBank/DDBJ whole genome shotgun (WGS) entry which is preliminary data.</text>
</comment>
<name>A0A2S5G7I8_9BACL</name>
<dbReference type="PANTHER" id="PTHR43585:SF2">
    <property type="entry name" value="ATP-GRASP ENZYME FSQD"/>
    <property type="match status" value="1"/>
</dbReference>
<dbReference type="OrthoDB" id="9803907at2"/>
<dbReference type="Gene3D" id="3.30.470.20">
    <property type="entry name" value="ATP-grasp fold, B domain"/>
    <property type="match status" value="1"/>
</dbReference>
<dbReference type="PROSITE" id="PS50975">
    <property type="entry name" value="ATP_GRASP"/>
    <property type="match status" value="1"/>
</dbReference>
<dbReference type="GO" id="GO:0005524">
    <property type="term" value="F:ATP binding"/>
    <property type="evidence" value="ECO:0007669"/>
    <property type="project" value="UniProtKB-UniRule"/>
</dbReference>
<evidence type="ECO:0000313" key="6">
    <source>
        <dbReference type="EMBL" id="PPA68952.1"/>
    </source>
</evidence>
<protein>
    <submittedName>
        <fullName evidence="6">Biotin carboxylase</fullName>
    </submittedName>
</protein>
<accession>A0A2S5G7I8</accession>
<keyword evidence="1" id="KW-0436">Ligase</keyword>
<evidence type="ECO:0000259" key="5">
    <source>
        <dbReference type="PROSITE" id="PS50975"/>
    </source>
</evidence>
<evidence type="ECO:0000313" key="7">
    <source>
        <dbReference type="Proteomes" id="UP000239047"/>
    </source>
</evidence>
<dbReference type="Gene3D" id="3.40.50.20">
    <property type="match status" value="1"/>
</dbReference>
<organism evidence="6 7">
    <name type="scientific">Jeotgalibacillus proteolyticus</name>
    <dbReference type="NCBI Taxonomy" id="2082395"/>
    <lineage>
        <taxon>Bacteria</taxon>
        <taxon>Bacillati</taxon>
        <taxon>Bacillota</taxon>
        <taxon>Bacilli</taxon>
        <taxon>Bacillales</taxon>
        <taxon>Caryophanaceae</taxon>
        <taxon>Jeotgalibacillus</taxon>
    </lineage>
</organism>
<evidence type="ECO:0000256" key="1">
    <source>
        <dbReference type="ARBA" id="ARBA00022598"/>
    </source>
</evidence>
<dbReference type="AlphaFoldDB" id="A0A2S5G7I8"/>
<dbReference type="InterPro" id="IPR052032">
    <property type="entry name" value="ATP-dep_AA_Ligase"/>
</dbReference>
<dbReference type="InterPro" id="IPR040570">
    <property type="entry name" value="LAL_C2"/>
</dbReference>
<dbReference type="EMBL" id="PREZ01000008">
    <property type="protein sequence ID" value="PPA68952.1"/>
    <property type="molecule type" value="Genomic_DNA"/>
</dbReference>
<dbReference type="Pfam" id="PF13535">
    <property type="entry name" value="ATP-grasp_4"/>
    <property type="match status" value="1"/>
</dbReference>
<dbReference type="SUPFAM" id="SSF56059">
    <property type="entry name" value="Glutathione synthetase ATP-binding domain-like"/>
    <property type="match status" value="1"/>
</dbReference>
<reference evidence="6 7" key="1">
    <citation type="submission" date="2018-02" db="EMBL/GenBank/DDBJ databases">
        <title>Jeotgalibacillus proteolyticum sp. nov. a protease producing bacterium isolated from ocean sediments of Laizhou Bay.</title>
        <authorList>
            <person name="Li Y."/>
        </authorList>
    </citation>
    <scope>NUCLEOTIDE SEQUENCE [LARGE SCALE GENOMIC DNA]</scope>
    <source>
        <strain evidence="6 7">22-7</strain>
    </source>
</reference>
<dbReference type="InterPro" id="IPR011761">
    <property type="entry name" value="ATP-grasp"/>
</dbReference>
<proteinExistence type="predicted"/>
<dbReference type="PANTHER" id="PTHR43585">
    <property type="entry name" value="FUMIPYRROLE BIOSYNTHESIS PROTEIN C"/>
    <property type="match status" value="1"/>
</dbReference>
<keyword evidence="3 4" id="KW-0067">ATP-binding</keyword>
<dbReference type="GO" id="GO:0016874">
    <property type="term" value="F:ligase activity"/>
    <property type="evidence" value="ECO:0007669"/>
    <property type="project" value="UniProtKB-KW"/>
</dbReference>
<evidence type="ECO:0000256" key="3">
    <source>
        <dbReference type="ARBA" id="ARBA00022840"/>
    </source>
</evidence>
<gene>
    <name evidence="6" type="ORF">C4B60_18755</name>
</gene>
<dbReference type="GO" id="GO:0046872">
    <property type="term" value="F:metal ion binding"/>
    <property type="evidence" value="ECO:0007669"/>
    <property type="project" value="InterPro"/>
</dbReference>
<keyword evidence="7" id="KW-1185">Reference proteome</keyword>
<dbReference type="RefSeq" id="WP_104059569.1">
    <property type="nucleotide sequence ID" value="NZ_PREZ01000008.1"/>
</dbReference>
<keyword evidence="2 4" id="KW-0547">Nucleotide-binding</keyword>
<evidence type="ECO:0000256" key="2">
    <source>
        <dbReference type="ARBA" id="ARBA00022741"/>
    </source>
</evidence>
<evidence type="ECO:0000256" key="4">
    <source>
        <dbReference type="PROSITE-ProRule" id="PRU00409"/>
    </source>
</evidence>
<sequence length="409" mass="46220">MELLKTILFIGTNKSGSSRDAIFAAKRLGFFTVVFTNNENQIQQRDQYPDVHKMIFIDTDNLQDMREEIKRLRSKGMYIETIVSFVDSSVLSASLLCDEFCKNHFSSRAIKLMNNKEDTRLFLEGQPYTPFFTVIKPGEEISFETILPKFTFPVIVKSPNSTGSKDVLLAEKEEQLKNHTLMLQAKDPNESIIVEEYITGDQYLVEAVVYKEEVMIAGVIEQEITKGKRFIITGYGVMAEIPKDIKAGIEEVLHSIVKKLEIINGALHLELRRSPNGWKLIEINPRISGGAMNKMIQAAFGFSLVEETLKLVLGERPSVVPKQKKFVFTQYQIASEQGILERVTGKGKAKKSPGIVDVYVKPKKGTLLFPPLSMGHRYAYVIAAGNTMDEAKRFAKNAVNEIKFHLKKE</sequence>
<dbReference type="Proteomes" id="UP000239047">
    <property type="component" value="Unassembled WGS sequence"/>
</dbReference>